<feature type="compositionally biased region" description="Low complexity" evidence="1">
    <location>
        <begin position="149"/>
        <end position="165"/>
    </location>
</feature>
<proteinExistence type="predicted"/>
<dbReference type="EMBL" id="KZ678142">
    <property type="protein sequence ID" value="PSN62291.1"/>
    <property type="molecule type" value="Genomic_DNA"/>
</dbReference>
<feature type="compositionally biased region" description="Polar residues" evidence="1">
    <location>
        <begin position="176"/>
        <end position="185"/>
    </location>
</feature>
<protein>
    <submittedName>
        <fullName evidence="2">Uncharacterized protein</fullName>
    </submittedName>
</protein>
<feature type="compositionally biased region" description="Polar residues" evidence="1">
    <location>
        <begin position="277"/>
        <end position="297"/>
    </location>
</feature>
<gene>
    <name evidence="2" type="ORF">BS50DRAFT_578111</name>
</gene>
<feature type="compositionally biased region" description="Basic and acidic residues" evidence="1">
    <location>
        <begin position="128"/>
        <end position="137"/>
    </location>
</feature>
<evidence type="ECO:0000313" key="3">
    <source>
        <dbReference type="Proteomes" id="UP000240883"/>
    </source>
</evidence>
<feature type="non-terminal residue" evidence="2">
    <location>
        <position position="359"/>
    </location>
</feature>
<dbReference type="OrthoDB" id="3686891at2759"/>
<feature type="region of interest" description="Disordered" evidence="1">
    <location>
        <begin position="265"/>
        <end position="299"/>
    </location>
</feature>
<dbReference type="Proteomes" id="UP000240883">
    <property type="component" value="Unassembled WGS sequence"/>
</dbReference>
<name>A0A2T2NA04_CORCC</name>
<evidence type="ECO:0000256" key="1">
    <source>
        <dbReference type="SAM" id="MobiDB-lite"/>
    </source>
</evidence>
<feature type="region of interest" description="Disordered" evidence="1">
    <location>
        <begin position="115"/>
        <end position="188"/>
    </location>
</feature>
<feature type="compositionally biased region" description="Basic residues" evidence="1">
    <location>
        <begin position="138"/>
        <end position="148"/>
    </location>
</feature>
<reference evidence="2 3" key="1">
    <citation type="journal article" date="2018" name="Front. Microbiol.">
        <title>Genome-Wide Analysis of Corynespora cassiicola Leaf Fall Disease Putative Effectors.</title>
        <authorList>
            <person name="Lopez D."/>
            <person name="Ribeiro S."/>
            <person name="Label P."/>
            <person name="Fumanal B."/>
            <person name="Venisse J.S."/>
            <person name="Kohler A."/>
            <person name="de Oliveira R.R."/>
            <person name="Labutti K."/>
            <person name="Lipzen A."/>
            <person name="Lail K."/>
            <person name="Bauer D."/>
            <person name="Ohm R.A."/>
            <person name="Barry K.W."/>
            <person name="Spatafora J."/>
            <person name="Grigoriev I.V."/>
            <person name="Martin F.M."/>
            <person name="Pujade-Renaud V."/>
        </authorList>
    </citation>
    <scope>NUCLEOTIDE SEQUENCE [LARGE SCALE GENOMIC DNA]</scope>
    <source>
        <strain evidence="2 3">Philippines</strain>
    </source>
</reference>
<evidence type="ECO:0000313" key="2">
    <source>
        <dbReference type="EMBL" id="PSN62291.1"/>
    </source>
</evidence>
<accession>A0A2T2NA04</accession>
<organism evidence="2 3">
    <name type="scientific">Corynespora cassiicola Philippines</name>
    <dbReference type="NCBI Taxonomy" id="1448308"/>
    <lineage>
        <taxon>Eukaryota</taxon>
        <taxon>Fungi</taxon>
        <taxon>Dikarya</taxon>
        <taxon>Ascomycota</taxon>
        <taxon>Pezizomycotina</taxon>
        <taxon>Dothideomycetes</taxon>
        <taxon>Pleosporomycetidae</taxon>
        <taxon>Pleosporales</taxon>
        <taxon>Corynesporascaceae</taxon>
        <taxon>Corynespora</taxon>
    </lineage>
</organism>
<dbReference type="AlphaFoldDB" id="A0A2T2NA04"/>
<dbReference type="STRING" id="1448308.A0A2T2NA04"/>
<keyword evidence="3" id="KW-1185">Reference proteome</keyword>
<sequence>MTRSDAARDNGGSIAMKRWVHSAYYDSDLVESHAHKILDCLLEQAKDGFRGWPHNDYVTDDRKGEDEDKDVSCAGRLDNIVRALEEEKTICEDVMNSACQIRMFVNAPKAYANRKYQNRVGNSKRGRPKDTVADSKAARRKATPRTRARASSSVSASVNASYSSPTPEPSLEQRTHYSTPPTQADPSFLQLPHAFMSTIGHSAPIQTPQTGYCVNPSAMSPPALPLSHALHDPSNPSVPPMQQAPFNTPSIYSASFHPASVIPNDENAMPPLDAQHTEPSSHLSTYPTTSQGQSTDDSINDFIDWSGNIDPTLQNIDSSNNFEHVHFPAMHDDPGQGRSFQSLWESQGGVQPFPFQGFS</sequence>